<organism evidence="1 4">
    <name type="scientific">Mobiluncus mulieris</name>
    <dbReference type="NCBI Taxonomy" id="2052"/>
    <lineage>
        <taxon>Bacteria</taxon>
        <taxon>Bacillati</taxon>
        <taxon>Actinomycetota</taxon>
        <taxon>Actinomycetes</taxon>
        <taxon>Actinomycetales</taxon>
        <taxon>Actinomycetaceae</taxon>
        <taxon>Mobiluncus</taxon>
    </lineage>
</organism>
<dbReference type="InterPro" id="IPR029033">
    <property type="entry name" value="His_PPase_superfam"/>
</dbReference>
<dbReference type="EMBL" id="JABCUS010000010">
    <property type="protein sequence ID" value="NMX03406.1"/>
    <property type="molecule type" value="Genomic_DNA"/>
</dbReference>
<proteinExistence type="predicted"/>
<evidence type="ECO:0000313" key="2">
    <source>
        <dbReference type="EMBL" id="NMX03406.1"/>
    </source>
</evidence>
<dbReference type="SUPFAM" id="SSF53254">
    <property type="entry name" value="Phosphoglycerate mutase-like"/>
    <property type="match status" value="1"/>
</dbReference>
<dbReference type="SMART" id="SM00855">
    <property type="entry name" value="PGAM"/>
    <property type="match status" value="1"/>
</dbReference>
<dbReference type="Proteomes" id="UP000575397">
    <property type="component" value="Unassembled WGS sequence"/>
</dbReference>
<gene>
    <name evidence="2" type="ORF">HHJ77_05590</name>
    <name evidence="1" type="ORF">HHJ78_11135</name>
</gene>
<dbReference type="Proteomes" id="UP000578252">
    <property type="component" value="Unassembled WGS sequence"/>
</dbReference>
<dbReference type="Gene3D" id="3.40.50.1240">
    <property type="entry name" value="Phosphoglycerate mutase-like"/>
    <property type="match status" value="1"/>
</dbReference>
<dbReference type="InterPro" id="IPR013078">
    <property type="entry name" value="His_Pase_superF_clade-1"/>
</dbReference>
<protein>
    <submittedName>
        <fullName evidence="1">Phosphohistidine phosphatase</fullName>
    </submittedName>
</protein>
<accession>A0A7Y0U314</accession>
<comment type="caution">
    <text evidence="1">The sequence shown here is derived from an EMBL/GenBank/DDBJ whole genome shotgun (WGS) entry which is preliminary data.</text>
</comment>
<evidence type="ECO:0000313" key="3">
    <source>
        <dbReference type="Proteomes" id="UP000575397"/>
    </source>
</evidence>
<evidence type="ECO:0000313" key="1">
    <source>
        <dbReference type="EMBL" id="NMW66036.1"/>
    </source>
</evidence>
<dbReference type="EMBL" id="JABCUR010000015">
    <property type="protein sequence ID" value="NMW66036.1"/>
    <property type="molecule type" value="Genomic_DNA"/>
</dbReference>
<dbReference type="CDD" id="cd07067">
    <property type="entry name" value="HP_PGM_like"/>
    <property type="match status" value="1"/>
</dbReference>
<name>A0A7Y0U314_9ACTO</name>
<evidence type="ECO:0000313" key="4">
    <source>
        <dbReference type="Proteomes" id="UP000578252"/>
    </source>
</evidence>
<reference evidence="3 4" key="1">
    <citation type="submission" date="2020-04" db="EMBL/GenBank/DDBJ databases">
        <title>Antimicrobial susceptibility and clonality of vaginal-derived multi-drug resistant Mobiluncus isolates in China.</title>
        <authorList>
            <person name="Zhang X."/>
        </authorList>
    </citation>
    <scope>NUCLEOTIDE SEQUENCE [LARGE SCALE GENOMIC DNA]</scope>
    <source>
        <strain evidence="2 3">12</strain>
        <strain evidence="1 4">13</strain>
    </source>
</reference>
<dbReference type="Pfam" id="PF00300">
    <property type="entry name" value="His_Phos_1"/>
    <property type="match status" value="1"/>
</dbReference>
<dbReference type="AlphaFoldDB" id="A0A7Y0U314"/>
<dbReference type="RefSeq" id="WP_114990403.1">
    <property type="nucleotide sequence ID" value="NZ_JABCUR010000015.1"/>
</dbReference>
<sequence length="166" mass="18469">MENSKKLILMRHGKADFAASDFLRPLTEYGREQVRHQGENLVNIVGVVDLAIVSAAVRASQTCDELRRGGLQIAKLQFEQELYDENYADTVLKLIHEVEPQVQTLLVIFHQPALAELSLKLSLASSDSQAVIDARQAPASFVWGTVDGDWAELKSWKLDGIVEPID</sequence>